<proteinExistence type="predicted"/>
<dbReference type="AlphaFoldDB" id="A0A2P2EBI2"/>
<name>A0A2P2EBI2_9PROT</name>
<evidence type="ECO:0000313" key="2">
    <source>
        <dbReference type="Proteomes" id="UP000245086"/>
    </source>
</evidence>
<sequence>MSSSARVTYDVAWIADLSGSRLSFQTTSRAENELGRWLLRETLATMHLLNRFVKYE</sequence>
<dbReference type="Proteomes" id="UP000245086">
    <property type="component" value="Unassembled WGS sequence"/>
</dbReference>
<dbReference type="EMBL" id="BFBR01000006">
    <property type="protein sequence ID" value="GBF58399.1"/>
    <property type="molecule type" value="Genomic_DNA"/>
</dbReference>
<accession>A0A2P2EBI2</accession>
<keyword evidence="2" id="KW-1185">Reference proteome</keyword>
<protein>
    <submittedName>
        <fullName evidence="1">Uncharacterized protein</fullName>
    </submittedName>
</protein>
<organism evidence="1 2">
    <name type="scientific">Candidatus Phycosocius bacilliformis</name>
    <dbReference type="NCBI Taxonomy" id="1445552"/>
    <lineage>
        <taxon>Bacteria</taxon>
        <taxon>Pseudomonadati</taxon>
        <taxon>Pseudomonadota</taxon>
        <taxon>Alphaproteobacteria</taxon>
        <taxon>Caulobacterales</taxon>
        <taxon>Caulobacterales incertae sedis</taxon>
        <taxon>Candidatus Phycosocius</taxon>
    </lineage>
</organism>
<gene>
    <name evidence="1" type="ORF">PbB2_02081</name>
</gene>
<evidence type="ECO:0000313" key="1">
    <source>
        <dbReference type="EMBL" id="GBF58399.1"/>
    </source>
</evidence>
<reference evidence="1 2" key="1">
    <citation type="journal article" date="2018" name="Genome Announc.">
        <title>Draft Genome Sequence of "Candidatus Phycosocius bacilliformis," an Alphaproteobacterial Ectosymbiont of the Hydrocarbon-Producing Green Alga Botryococcus braunii.</title>
        <authorList>
            <person name="Tanabe Y."/>
            <person name="Yamaguchi H."/>
            <person name="Watanabe M.M."/>
        </authorList>
    </citation>
    <scope>NUCLEOTIDE SEQUENCE [LARGE SCALE GENOMIC DNA]</scope>
    <source>
        <strain evidence="1 2">BOTRYCO-2</strain>
    </source>
</reference>
<comment type="caution">
    <text evidence="1">The sequence shown here is derived from an EMBL/GenBank/DDBJ whole genome shotgun (WGS) entry which is preliminary data.</text>
</comment>